<keyword evidence="6 9" id="KW-0822">Tryptophan biosynthesis</keyword>
<dbReference type="HAMAP" id="MF_00134_A">
    <property type="entry name" value="IGPS_A"/>
    <property type="match status" value="1"/>
</dbReference>
<evidence type="ECO:0000313" key="12">
    <source>
        <dbReference type="Proteomes" id="UP000183508"/>
    </source>
</evidence>
<evidence type="ECO:0000259" key="10">
    <source>
        <dbReference type="Pfam" id="PF00218"/>
    </source>
</evidence>
<dbReference type="OrthoDB" id="9804217at2"/>
<dbReference type="InterPro" id="IPR013798">
    <property type="entry name" value="Indole-3-glycerol_P_synth_dom"/>
</dbReference>
<evidence type="ECO:0000256" key="1">
    <source>
        <dbReference type="ARBA" id="ARBA00001633"/>
    </source>
</evidence>
<dbReference type="Proteomes" id="UP000183508">
    <property type="component" value="Unassembled WGS sequence"/>
</dbReference>
<dbReference type="eggNOG" id="COG0134">
    <property type="taxonomic scope" value="Bacteria"/>
</dbReference>
<evidence type="ECO:0000256" key="7">
    <source>
        <dbReference type="ARBA" id="ARBA00023141"/>
    </source>
</evidence>
<dbReference type="PANTHER" id="PTHR22854">
    <property type="entry name" value="TRYPTOPHAN BIOSYNTHESIS PROTEIN"/>
    <property type="match status" value="1"/>
</dbReference>
<dbReference type="InterPro" id="IPR013785">
    <property type="entry name" value="Aldolase_TIM"/>
</dbReference>
<protein>
    <recommendedName>
        <fullName evidence="9">Indole-3-glycerol phosphate synthase</fullName>
        <shortName evidence="9">IGPS</shortName>
        <ecNumber evidence="9">4.1.1.48</ecNumber>
    </recommendedName>
</protein>
<dbReference type="InterPro" id="IPR011060">
    <property type="entry name" value="RibuloseP-bd_barrel"/>
</dbReference>
<comment type="catalytic activity">
    <reaction evidence="1 9">
        <text>1-(2-carboxyphenylamino)-1-deoxy-D-ribulose 5-phosphate + H(+) = (1S,2R)-1-C-(indol-3-yl)glycerol 3-phosphate + CO2 + H2O</text>
        <dbReference type="Rhea" id="RHEA:23476"/>
        <dbReference type="ChEBI" id="CHEBI:15377"/>
        <dbReference type="ChEBI" id="CHEBI:15378"/>
        <dbReference type="ChEBI" id="CHEBI:16526"/>
        <dbReference type="ChEBI" id="CHEBI:58613"/>
        <dbReference type="ChEBI" id="CHEBI:58866"/>
        <dbReference type="EC" id="4.1.1.48"/>
    </reaction>
</comment>
<dbReference type="EMBL" id="FPBV01000019">
    <property type="protein sequence ID" value="SFV00786.1"/>
    <property type="molecule type" value="Genomic_DNA"/>
</dbReference>
<comment type="pathway">
    <text evidence="2 9">Amino-acid biosynthesis; L-tryptophan biosynthesis; L-tryptophan from chorismate: step 4/5.</text>
</comment>
<evidence type="ECO:0000256" key="3">
    <source>
        <dbReference type="ARBA" id="ARBA00008737"/>
    </source>
</evidence>
<dbReference type="RefSeq" id="WP_074954890.1">
    <property type="nucleotide sequence ID" value="NZ_FPBV01000019.1"/>
</dbReference>
<dbReference type="GO" id="GO:0000162">
    <property type="term" value="P:L-tryptophan biosynthetic process"/>
    <property type="evidence" value="ECO:0007669"/>
    <property type="project" value="UniProtKB-UniRule"/>
</dbReference>
<organism evidence="11 12">
    <name type="scientific">Alicyclobacillus macrosporangiidus</name>
    <dbReference type="NCBI Taxonomy" id="392015"/>
    <lineage>
        <taxon>Bacteria</taxon>
        <taxon>Bacillati</taxon>
        <taxon>Bacillota</taxon>
        <taxon>Bacilli</taxon>
        <taxon>Bacillales</taxon>
        <taxon>Alicyclobacillaceae</taxon>
        <taxon>Alicyclobacillus</taxon>
    </lineage>
</organism>
<dbReference type="InterPro" id="IPR001468">
    <property type="entry name" value="Indole-3-GlycerolPSynthase_CS"/>
</dbReference>
<sequence>MSGFLQRILETKREEVARLRPKAAELARQARRMPPCRGFAAAIRQASRLAVIAEVKQASPSKGLIAAHFDPVAIATTYERAGASAISVLTDETYFRGSIAHLEAVRQAVAVPVLRKDFIIDEVQIDEARAAGADAVLLICAALPPDRLQQLAAYAKRLGLDTLVEVHHPDELPAALAANPSVLGVNNRDLHTFEVSLETTRRVLAEVPKGVLAIGESGIHSAEDAALMAACGARGILVGESLMRAGQPEAIAARLASFRVPLPAGVSSS</sequence>
<dbReference type="PROSITE" id="PS00614">
    <property type="entry name" value="IGPS"/>
    <property type="match status" value="1"/>
</dbReference>
<evidence type="ECO:0000256" key="4">
    <source>
        <dbReference type="ARBA" id="ARBA00022605"/>
    </source>
</evidence>
<evidence type="ECO:0000256" key="8">
    <source>
        <dbReference type="ARBA" id="ARBA00023239"/>
    </source>
</evidence>
<keyword evidence="7 9" id="KW-0057">Aromatic amino acid biosynthesis</keyword>
<accession>A0A1I7KU01</accession>
<gene>
    <name evidence="9" type="primary">trpC</name>
    <name evidence="11" type="ORF">SAMN05421543_11911</name>
</gene>
<dbReference type="GO" id="GO:0004425">
    <property type="term" value="F:indole-3-glycerol-phosphate synthase activity"/>
    <property type="evidence" value="ECO:0007669"/>
    <property type="project" value="UniProtKB-UniRule"/>
</dbReference>
<dbReference type="Pfam" id="PF00218">
    <property type="entry name" value="IGPS"/>
    <property type="match status" value="1"/>
</dbReference>
<name>A0A1I7KU01_9BACL</name>
<dbReference type="EC" id="4.1.1.48" evidence="9"/>
<dbReference type="FunFam" id="3.20.20.70:FF:000024">
    <property type="entry name" value="Indole-3-glycerol phosphate synthase"/>
    <property type="match status" value="1"/>
</dbReference>
<evidence type="ECO:0000256" key="6">
    <source>
        <dbReference type="ARBA" id="ARBA00022822"/>
    </source>
</evidence>
<dbReference type="PANTHER" id="PTHR22854:SF2">
    <property type="entry name" value="INDOLE-3-GLYCEROL-PHOSPHATE SYNTHASE"/>
    <property type="match status" value="1"/>
</dbReference>
<evidence type="ECO:0000256" key="5">
    <source>
        <dbReference type="ARBA" id="ARBA00022793"/>
    </source>
</evidence>
<feature type="domain" description="Indole-3-glycerol phosphate synthase" evidence="10">
    <location>
        <begin position="5"/>
        <end position="250"/>
    </location>
</feature>
<keyword evidence="4 9" id="KW-0028">Amino-acid biosynthesis</keyword>
<dbReference type="STRING" id="392015.SAMN05421543_11911"/>
<evidence type="ECO:0000256" key="2">
    <source>
        <dbReference type="ARBA" id="ARBA00004696"/>
    </source>
</evidence>
<comment type="similarity">
    <text evidence="3 9">Belongs to the TrpC family.</text>
</comment>
<dbReference type="HAMAP" id="MF_00134_B">
    <property type="entry name" value="IGPS_B"/>
    <property type="match status" value="1"/>
</dbReference>
<keyword evidence="5 9" id="KW-0210">Decarboxylase</keyword>
<reference evidence="12" key="1">
    <citation type="submission" date="2016-10" db="EMBL/GenBank/DDBJ databases">
        <authorList>
            <person name="Varghese N."/>
        </authorList>
    </citation>
    <scope>NUCLEOTIDE SEQUENCE [LARGE SCALE GENOMIC DNA]</scope>
    <source>
        <strain evidence="12">DSM 17980</strain>
    </source>
</reference>
<keyword evidence="8 9" id="KW-0456">Lyase</keyword>
<evidence type="ECO:0000313" key="11">
    <source>
        <dbReference type="EMBL" id="SFV00786.1"/>
    </source>
</evidence>
<dbReference type="Gene3D" id="3.20.20.70">
    <property type="entry name" value="Aldolase class I"/>
    <property type="match status" value="1"/>
</dbReference>
<dbReference type="AlphaFoldDB" id="A0A1I7KU01"/>
<dbReference type="NCBIfam" id="NF001377">
    <property type="entry name" value="PRK00278.2-4"/>
    <property type="match status" value="1"/>
</dbReference>
<dbReference type="UniPathway" id="UPA00035">
    <property type="reaction ID" value="UER00043"/>
</dbReference>
<dbReference type="GO" id="GO:0004640">
    <property type="term" value="F:phosphoribosylanthranilate isomerase activity"/>
    <property type="evidence" value="ECO:0007669"/>
    <property type="project" value="TreeGrafter"/>
</dbReference>
<dbReference type="SUPFAM" id="SSF51366">
    <property type="entry name" value="Ribulose-phoshate binding barrel"/>
    <property type="match status" value="1"/>
</dbReference>
<keyword evidence="12" id="KW-1185">Reference proteome</keyword>
<evidence type="ECO:0000256" key="9">
    <source>
        <dbReference type="HAMAP-Rule" id="MF_00134"/>
    </source>
</evidence>
<dbReference type="InterPro" id="IPR045186">
    <property type="entry name" value="Indole-3-glycerol_P_synth"/>
</dbReference>
<proteinExistence type="inferred from homology"/>
<dbReference type="CDD" id="cd00331">
    <property type="entry name" value="IGPS"/>
    <property type="match status" value="1"/>
</dbReference>